<proteinExistence type="predicted"/>
<dbReference type="EMBL" id="PNBA02000008">
    <property type="protein sequence ID" value="KAG6416441.1"/>
    <property type="molecule type" value="Genomic_DNA"/>
</dbReference>
<name>A0A8X8ZTU5_SALSN</name>
<dbReference type="Proteomes" id="UP000298416">
    <property type="component" value="Unassembled WGS sequence"/>
</dbReference>
<gene>
    <name evidence="1" type="ORF">SASPL_123871</name>
</gene>
<keyword evidence="2" id="KW-1185">Reference proteome</keyword>
<reference evidence="1" key="2">
    <citation type="submission" date="2020-08" db="EMBL/GenBank/DDBJ databases">
        <title>Plant Genome Project.</title>
        <authorList>
            <person name="Zhang R.-G."/>
        </authorList>
    </citation>
    <scope>NUCLEOTIDE SEQUENCE</scope>
    <source>
        <strain evidence="1">Huo1</strain>
        <tissue evidence="1">Leaf</tissue>
    </source>
</reference>
<dbReference type="AlphaFoldDB" id="A0A8X8ZTU5"/>
<organism evidence="1">
    <name type="scientific">Salvia splendens</name>
    <name type="common">Scarlet sage</name>
    <dbReference type="NCBI Taxonomy" id="180675"/>
    <lineage>
        <taxon>Eukaryota</taxon>
        <taxon>Viridiplantae</taxon>
        <taxon>Streptophyta</taxon>
        <taxon>Embryophyta</taxon>
        <taxon>Tracheophyta</taxon>
        <taxon>Spermatophyta</taxon>
        <taxon>Magnoliopsida</taxon>
        <taxon>eudicotyledons</taxon>
        <taxon>Gunneridae</taxon>
        <taxon>Pentapetalae</taxon>
        <taxon>asterids</taxon>
        <taxon>lamiids</taxon>
        <taxon>Lamiales</taxon>
        <taxon>Lamiaceae</taxon>
        <taxon>Nepetoideae</taxon>
        <taxon>Mentheae</taxon>
        <taxon>Salviinae</taxon>
        <taxon>Salvia</taxon>
        <taxon>Salvia subgen. Calosphace</taxon>
        <taxon>core Calosphace</taxon>
    </lineage>
</organism>
<evidence type="ECO:0000313" key="1">
    <source>
        <dbReference type="EMBL" id="KAG6416441.1"/>
    </source>
</evidence>
<evidence type="ECO:0000313" key="2">
    <source>
        <dbReference type="Proteomes" id="UP000298416"/>
    </source>
</evidence>
<sequence>MWKTFFTTIEGDKLDVLTSTAQRAIQKAAPPNPPPQLPEEFRSAIVELVIQKELYCTNVSKKHNCLSIPTSQISDAALGRRRRKTGK</sequence>
<protein>
    <submittedName>
        <fullName evidence="1">Uncharacterized protein</fullName>
    </submittedName>
</protein>
<reference evidence="1" key="1">
    <citation type="submission" date="2018-01" db="EMBL/GenBank/DDBJ databases">
        <authorList>
            <person name="Mao J.F."/>
        </authorList>
    </citation>
    <scope>NUCLEOTIDE SEQUENCE</scope>
    <source>
        <strain evidence="1">Huo1</strain>
        <tissue evidence="1">Leaf</tissue>
    </source>
</reference>
<comment type="caution">
    <text evidence="1">The sequence shown here is derived from an EMBL/GenBank/DDBJ whole genome shotgun (WGS) entry which is preliminary data.</text>
</comment>
<accession>A0A8X8ZTU5</accession>